<evidence type="ECO:0000256" key="1">
    <source>
        <dbReference type="ARBA" id="ARBA00004651"/>
    </source>
</evidence>
<evidence type="ECO:0000313" key="7">
    <source>
        <dbReference type="EMBL" id="RSD13169.1"/>
    </source>
</evidence>
<dbReference type="OrthoDB" id="8596007at2"/>
<keyword evidence="4 5" id="KW-0472">Membrane</keyword>
<feature type="transmembrane region" description="Helical" evidence="5">
    <location>
        <begin position="132"/>
        <end position="152"/>
    </location>
</feature>
<feature type="transmembrane region" description="Helical" evidence="5">
    <location>
        <begin position="276"/>
        <end position="292"/>
    </location>
</feature>
<sequence length="409" mass="42826">MPPTVRKTVFLLFAAYAVDLIDRLAIGNALPQIGTDLDLDHAQRGLAVSVFFVAYALVQIPGGVLADRFGAVRMCVFAMLAWSVCTGLTAAAWSFAALLATRAAFGVMQGMFPAASVKALSERTLPEQRNTANGWVNASSSFAILGAGLLAAAMLPVIGWRGMFLAISGLGVLVALAWKWWLPPALPEPVTADLGPTPSRWAFVRSPAILGCATLSFGFNLLAWGVTTWVPSYLTEERGVPVGTAALLMTLPTVLGAGTIILGGRLADRLGGRPRVIVVPAMAVVGGLELLLPRAGSVTWFMVVLTLLYSTLGLCLTSSFSVPLRALPTRWLGLVAGLVMSGSQLAGMVAPYAFGFVVDHASYGAGFAMLAAGPVIAIVASILVPQNAEEFRSSIRRRIGTTLTARSGA</sequence>
<evidence type="ECO:0000256" key="4">
    <source>
        <dbReference type="ARBA" id="ARBA00023136"/>
    </source>
</evidence>
<dbReference type="InterPro" id="IPR050382">
    <property type="entry name" value="MFS_Na/Anion_cotransporter"/>
</dbReference>
<dbReference type="GO" id="GO:0005886">
    <property type="term" value="C:plasma membrane"/>
    <property type="evidence" value="ECO:0007669"/>
    <property type="project" value="UniProtKB-SubCell"/>
</dbReference>
<dbReference type="GO" id="GO:0022857">
    <property type="term" value="F:transmembrane transporter activity"/>
    <property type="evidence" value="ECO:0007669"/>
    <property type="project" value="InterPro"/>
</dbReference>
<dbReference type="Pfam" id="PF07690">
    <property type="entry name" value="MFS_1"/>
    <property type="match status" value="1"/>
</dbReference>
<evidence type="ECO:0000256" key="2">
    <source>
        <dbReference type="ARBA" id="ARBA00022692"/>
    </source>
</evidence>
<comment type="subcellular location">
    <subcellularLocation>
        <location evidence="1">Cell membrane</location>
        <topology evidence="1">Multi-pass membrane protein</topology>
    </subcellularLocation>
</comment>
<dbReference type="SUPFAM" id="SSF103473">
    <property type="entry name" value="MFS general substrate transporter"/>
    <property type="match status" value="1"/>
</dbReference>
<evidence type="ECO:0000256" key="5">
    <source>
        <dbReference type="SAM" id="Phobius"/>
    </source>
</evidence>
<feature type="transmembrane region" description="Helical" evidence="5">
    <location>
        <begin position="208"/>
        <end position="230"/>
    </location>
</feature>
<dbReference type="Proteomes" id="UP000267081">
    <property type="component" value="Unassembled WGS sequence"/>
</dbReference>
<feature type="transmembrane region" description="Helical" evidence="5">
    <location>
        <begin position="158"/>
        <end position="178"/>
    </location>
</feature>
<keyword evidence="3 5" id="KW-1133">Transmembrane helix</keyword>
<name>A0A3R9F5X7_9PSEU</name>
<dbReference type="InterPro" id="IPR020846">
    <property type="entry name" value="MFS_dom"/>
</dbReference>
<feature type="transmembrane region" description="Helical" evidence="5">
    <location>
        <begin position="41"/>
        <end position="58"/>
    </location>
</feature>
<proteinExistence type="predicted"/>
<dbReference type="InterPro" id="IPR036259">
    <property type="entry name" value="MFS_trans_sf"/>
</dbReference>
<evidence type="ECO:0000259" key="6">
    <source>
        <dbReference type="PROSITE" id="PS50850"/>
    </source>
</evidence>
<dbReference type="PANTHER" id="PTHR11662:SF399">
    <property type="entry name" value="FI19708P1-RELATED"/>
    <property type="match status" value="1"/>
</dbReference>
<feature type="transmembrane region" description="Helical" evidence="5">
    <location>
        <begin position="298"/>
        <end position="319"/>
    </location>
</feature>
<dbReference type="RefSeq" id="WP_125312469.1">
    <property type="nucleotide sequence ID" value="NZ_RSEC01000058.1"/>
</dbReference>
<protein>
    <submittedName>
        <fullName evidence="7">MFS transporter</fullName>
    </submittedName>
</protein>
<gene>
    <name evidence="7" type="ORF">EIY87_25755</name>
</gene>
<dbReference type="EMBL" id="RSEC01000058">
    <property type="protein sequence ID" value="RSD13169.1"/>
    <property type="molecule type" value="Genomic_DNA"/>
</dbReference>
<feature type="domain" description="Major facilitator superfamily (MFS) profile" evidence="6">
    <location>
        <begin position="8"/>
        <end position="389"/>
    </location>
</feature>
<feature type="transmembrane region" description="Helical" evidence="5">
    <location>
        <begin position="70"/>
        <end position="93"/>
    </location>
</feature>
<evidence type="ECO:0000256" key="3">
    <source>
        <dbReference type="ARBA" id="ARBA00022989"/>
    </source>
</evidence>
<feature type="transmembrane region" description="Helical" evidence="5">
    <location>
        <begin position="331"/>
        <end position="354"/>
    </location>
</feature>
<dbReference type="AlphaFoldDB" id="A0A3R9F5X7"/>
<reference evidence="7 8" key="1">
    <citation type="submission" date="2018-12" db="EMBL/GenBank/DDBJ databases">
        <title>Amycolatopsis eburnea sp. nov. actinomycete associate with arbuscular mycorrhiza fungal spore.</title>
        <authorList>
            <person name="Lumyong S."/>
            <person name="Chaiya L."/>
        </authorList>
    </citation>
    <scope>NUCLEOTIDE SEQUENCE [LARGE SCALE GENOMIC DNA]</scope>
    <source>
        <strain evidence="7 8">GLM-1</strain>
    </source>
</reference>
<evidence type="ECO:0000313" key="8">
    <source>
        <dbReference type="Proteomes" id="UP000267081"/>
    </source>
</evidence>
<dbReference type="PANTHER" id="PTHR11662">
    <property type="entry name" value="SOLUTE CARRIER FAMILY 17"/>
    <property type="match status" value="1"/>
</dbReference>
<comment type="caution">
    <text evidence="7">The sequence shown here is derived from an EMBL/GenBank/DDBJ whole genome shotgun (WGS) entry which is preliminary data.</text>
</comment>
<dbReference type="Gene3D" id="1.20.1250.20">
    <property type="entry name" value="MFS general substrate transporter like domains"/>
    <property type="match status" value="2"/>
</dbReference>
<feature type="transmembrane region" description="Helical" evidence="5">
    <location>
        <begin position="360"/>
        <end position="384"/>
    </location>
</feature>
<keyword evidence="2 5" id="KW-0812">Transmembrane</keyword>
<feature type="transmembrane region" description="Helical" evidence="5">
    <location>
        <begin position="242"/>
        <end position="264"/>
    </location>
</feature>
<dbReference type="PROSITE" id="PS50850">
    <property type="entry name" value="MFS"/>
    <property type="match status" value="1"/>
</dbReference>
<keyword evidence="8" id="KW-1185">Reference proteome</keyword>
<accession>A0A3R9F5X7</accession>
<organism evidence="7 8">
    <name type="scientific">Amycolatopsis eburnea</name>
    <dbReference type="NCBI Taxonomy" id="2267691"/>
    <lineage>
        <taxon>Bacteria</taxon>
        <taxon>Bacillati</taxon>
        <taxon>Actinomycetota</taxon>
        <taxon>Actinomycetes</taxon>
        <taxon>Pseudonocardiales</taxon>
        <taxon>Pseudonocardiaceae</taxon>
        <taxon>Amycolatopsis</taxon>
    </lineage>
</organism>
<dbReference type="InterPro" id="IPR011701">
    <property type="entry name" value="MFS"/>
</dbReference>